<organism evidence="1 2">
    <name type="scientific">Elysia crispata</name>
    <name type="common">lettuce slug</name>
    <dbReference type="NCBI Taxonomy" id="231223"/>
    <lineage>
        <taxon>Eukaryota</taxon>
        <taxon>Metazoa</taxon>
        <taxon>Spiralia</taxon>
        <taxon>Lophotrochozoa</taxon>
        <taxon>Mollusca</taxon>
        <taxon>Gastropoda</taxon>
        <taxon>Heterobranchia</taxon>
        <taxon>Euthyneura</taxon>
        <taxon>Panpulmonata</taxon>
        <taxon>Sacoglossa</taxon>
        <taxon>Placobranchoidea</taxon>
        <taxon>Plakobranchidae</taxon>
        <taxon>Elysia</taxon>
    </lineage>
</organism>
<protein>
    <submittedName>
        <fullName evidence="1">Uncharacterized protein</fullName>
    </submittedName>
</protein>
<sequence length="100" mass="11089">MAESSYLHFRIIETFSHIHCFSTIFSLTQPSSRVSRGTQCWKYFPVAGSSAEFSSHHLQPCPARAGVDTSGYQAAQYSESVNSIKKHIRSQTCGDDVAQT</sequence>
<evidence type="ECO:0000313" key="2">
    <source>
        <dbReference type="Proteomes" id="UP001283361"/>
    </source>
</evidence>
<comment type="caution">
    <text evidence="1">The sequence shown here is derived from an EMBL/GenBank/DDBJ whole genome shotgun (WGS) entry which is preliminary data.</text>
</comment>
<reference evidence="1" key="1">
    <citation type="journal article" date="2023" name="G3 (Bethesda)">
        <title>A reference genome for the long-term kleptoplast-retaining sea slug Elysia crispata morphotype clarki.</title>
        <authorList>
            <person name="Eastman K.E."/>
            <person name="Pendleton A.L."/>
            <person name="Shaikh M.A."/>
            <person name="Suttiyut T."/>
            <person name="Ogas R."/>
            <person name="Tomko P."/>
            <person name="Gavelis G."/>
            <person name="Widhalm J.R."/>
            <person name="Wisecaver J.H."/>
        </authorList>
    </citation>
    <scope>NUCLEOTIDE SEQUENCE</scope>
    <source>
        <strain evidence="1">ECLA1</strain>
    </source>
</reference>
<accession>A0AAE1E113</accession>
<keyword evidence="2" id="KW-1185">Reference proteome</keyword>
<evidence type="ECO:0000313" key="1">
    <source>
        <dbReference type="EMBL" id="KAK3790366.1"/>
    </source>
</evidence>
<gene>
    <name evidence="1" type="ORF">RRG08_038432</name>
</gene>
<name>A0AAE1E113_9GAST</name>
<dbReference type="Proteomes" id="UP001283361">
    <property type="component" value="Unassembled WGS sequence"/>
</dbReference>
<proteinExistence type="predicted"/>
<dbReference type="AlphaFoldDB" id="A0AAE1E113"/>
<dbReference type="EMBL" id="JAWDGP010001543">
    <property type="protein sequence ID" value="KAK3790366.1"/>
    <property type="molecule type" value="Genomic_DNA"/>
</dbReference>